<sequence length="251" mass="28048">MSDMLPPIDISYIADRLSEVGEEVQRVFEETSDTPDPSPQVLLGGLQRLLDILRAAERDTLAASAATLKDLTGSDPESLLDHGLDLLSQCSQLAKRLGLPQQARAIQILTLPLCCWMLRRGAEILRPEPVIDAAALLANQSSDPEELAELFVLMTELMNGIGLERALEFEASNSGRPWRVLLFNRAIVATRTHQTVLMEAAFDAIGEHLPSDAPDFFREGMGQMEMHDYPAHVRQVMQRYFERWCSGQRLH</sequence>
<name>W9VGR6_9GAMM</name>
<dbReference type="EMBL" id="AONC01000014">
    <property type="protein sequence ID" value="EXJ16211.1"/>
    <property type="molecule type" value="Genomic_DNA"/>
</dbReference>
<proteinExistence type="predicted"/>
<dbReference type="STRING" id="1249627.D779_0516"/>
<gene>
    <name evidence="1" type="ORF">D779_0516</name>
</gene>
<dbReference type="AlphaFoldDB" id="W9VGR6"/>
<dbReference type="Proteomes" id="UP000019460">
    <property type="component" value="Unassembled WGS sequence"/>
</dbReference>
<reference evidence="1 2" key="1">
    <citation type="submission" date="2012-11" db="EMBL/GenBank/DDBJ databases">
        <title>Genome assembly of Thiorhodococcus sp. AK35.</title>
        <authorList>
            <person name="Nupur N."/>
            <person name="Khatri I."/>
            <person name="Subramanian S."/>
            <person name="Pinnaka A."/>
        </authorList>
    </citation>
    <scope>NUCLEOTIDE SEQUENCE [LARGE SCALE GENOMIC DNA]</scope>
    <source>
        <strain evidence="1 2">AK35</strain>
    </source>
</reference>
<organism evidence="1 2">
    <name type="scientific">Imhoffiella purpurea</name>
    <dbReference type="NCBI Taxonomy" id="1249627"/>
    <lineage>
        <taxon>Bacteria</taxon>
        <taxon>Pseudomonadati</taxon>
        <taxon>Pseudomonadota</taxon>
        <taxon>Gammaproteobacteria</taxon>
        <taxon>Chromatiales</taxon>
        <taxon>Chromatiaceae</taxon>
        <taxon>Imhoffiella</taxon>
    </lineage>
</organism>
<evidence type="ECO:0000313" key="1">
    <source>
        <dbReference type="EMBL" id="EXJ16211.1"/>
    </source>
</evidence>
<protein>
    <submittedName>
        <fullName evidence="1">Uncharacterized protein</fullName>
    </submittedName>
</protein>
<accession>W9VGR6</accession>
<dbReference type="eggNOG" id="ENOG502Z9EG">
    <property type="taxonomic scope" value="Bacteria"/>
</dbReference>
<comment type="caution">
    <text evidence="1">The sequence shown here is derived from an EMBL/GenBank/DDBJ whole genome shotgun (WGS) entry which is preliminary data.</text>
</comment>
<evidence type="ECO:0000313" key="2">
    <source>
        <dbReference type="Proteomes" id="UP000019460"/>
    </source>
</evidence>
<keyword evidence="2" id="KW-1185">Reference proteome</keyword>